<dbReference type="InterPro" id="IPR002110">
    <property type="entry name" value="Ankyrin_rpt"/>
</dbReference>
<keyword evidence="12" id="KW-0446">Lipid-binding</keyword>
<dbReference type="Pfam" id="PF17830">
    <property type="entry name" value="STI1-HOP_DP"/>
    <property type="match status" value="2"/>
</dbReference>
<keyword evidence="14" id="KW-0539">Nucleus</keyword>
<evidence type="ECO:0000256" key="14">
    <source>
        <dbReference type="ARBA" id="ARBA00023242"/>
    </source>
</evidence>
<dbReference type="GO" id="GO:0008289">
    <property type="term" value="F:lipid binding"/>
    <property type="evidence" value="ECO:0007669"/>
    <property type="project" value="UniProtKB-KW"/>
</dbReference>
<feature type="repeat" description="ANK" evidence="16">
    <location>
        <begin position="1201"/>
        <end position="1233"/>
    </location>
</feature>
<reference evidence="20 21" key="1">
    <citation type="journal article" date="2023" name="Mol. Ecol. Resour.">
        <title>Chromosome-level genome assembly of a triploid poplar Populus alba 'Berolinensis'.</title>
        <authorList>
            <person name="Chen S."/>
            <person name="Yu Y."/>
            <person name="Wang X."/>
            <person name="Wang S."/>
            <person name="Zhang T."/>
            <person name="Zhou Y."/>
            <person name="He R."/>
            <person name="Meng N."/>
            <person name="Wang Y."/>
            <person name="Liu W."/>
            <person name="Liu Z."/>
            <person name="Liu J."/>
            <person name="Guo Q."/>
            <person name="Huang H."/>
            <person name="Sederoff R.R."/>
            <person name="Wang G."/>
            <person name="Qu G."/>
            <person name="Chen S."/>
        </authorList>
    </citation>
    <scope>NUCLEOTIDE SEQUENCE [LARGE SCALE GENOMIC DNA]</scope>
    <source>
        <strain evidence="20">SC-2020</strain>
    </source>
</reference>
<feature type="region of interest" description="Disordered" evidence="18">
    <location>
        <begin position="742"/>
        <end position="765"/>
    </location>
</feature>
<evidence type="ECO:0000256" key="4">
    <source>
        <dbReference type="ARBA" id="ARBA00022528"/>
    </source>
</evidence>
<feature type="region of interest" description="Disordered" evidence="18">
    <location>
        <begin position="443"/>
        <end position="503"/>
    </location>
</feature>
<keyword evidence="3" id="KW-0963">Cytoplasm</keyword>
<feature type="region of interest" description="Disordered" evidence="18">
    <location>
        <begin position="173"/>
        <end position="209"/>
    </location>
</feature>
<evidence type="ECO:0000256" key="9">
    <source>
        <dbReference type="ARBA" id="ARBA00022805"/>
    </source>
</evidence>
<comment type="subcellular location">
    <subcellularLocation>
        <location evidence="2">Cytoplasm</location>
    </subcellularLocation>
    <subcellularLocation>
        <location evidence="1">Nucleus</location>
    </subcellularLocation>
    <subcellularLocation>
        <location evidence="15">Plastid</location>
        <location evidence="15">Chloroplast outer membrane</location>
        <topology evidence="15">Peripheral membrane protein</topology>
        <orientation evidence="15">Cytoplasmic side</orientation>
    </subcellularLocation>
</comment>
<dbReference type="SMART" id="SM00248">
    <property type="entry name" value="ANK"/>
    <property type="match status" value="8"/>
</dbReference>
<feature type="compositionally biased region" description="Low complexity" evidence="18">
    <location>
        <begin position="961"/>
        <end position="970"/>
    </location>
</feature>
<evidence type="ECO:0000256" key="12">
    <source>
        <dbReference type="ARBA" id="ARBA00023121"/>
    </source>
</evidence>
<organism evidence="20 21">
    <name type="scientific">Populus alba x Populus x berolinensis</name>
    <dbReference type="NCBI Taxonomy" id="444605"/>
    <lineage>
        <taxon>Eukaryota</taxon>
        <taxon>Viridiplantae</taxon>
        <taxon>Streptophyta</taxon>
        <taxon>Embryophyta</taxon>
        <taxon>Tracheophyta</taxon>
        <taxon>Spermatophyta</taxon>
        <taxon>Magnoliopsida</taxon>
        <taxon>eudicotyledons</taxon>
        <taxon>Gunneridae</taxon>
        <taxon>Pentapetalae</taxon>
        <taxon>rosids</taxon>
        <taxon>fabids</taxon>
        <taxon>Malpighiales</taxon>
        <taxon>Salicaceae</taxon>
        <taxon>Saliceae</taxon>
        <taxon>Populus</taxon>
    </lineage>
</organism>
<keyword evidence="6" id="KW-0479">Metal-binding</keyword>
<feature type="non-terminal residue" evidence="20">
    <location>
        <position position="1"/>
    </location>
</feature>
<feature type="repeat" description="ANK" evidence="16">
    <location>
        <begin position="828"/>
        <end position="860"/>
    </location>
</feature>
<keyword evidence="21" id="KW-1185">Reference proteome</keyword>
<keyword evidence="7" id="KW-0677">Repeat</keyword>
<proteinExistence type="predicted"/>
<dbReference type="GO" id="GO:0009707">
    <property type="term" value="C:chloroplast outer membrane"/>
    <property type="evidence" value="ECO:0007669"/>
    <property type="project" value="UniProtKB-SubCell"/>
</dbReference>
<dbReference type="FunFam" id="1.25.40.20:FF:000049">
    <property type="entry name" value="Ankyrin repeat domain-containing protein 2"/>
    <property type="match status" value="2"/>
</dbReference>
<dbReference type="SUPFAM" id="SSF48403">
    <property type="entry name" value="Ankyrin repeat"/>
    <property type="match status" value="2"/>
</dbReference>
<keyword evidence="5" id="KW-0934">Plastid</keyword>
<evidence type="ECO:0000313" key="21">
    <source>
        <dbReference type="Proteomes" id="UP001164929"/>
    </source>
</evidence>
<dbReference type="Gene3D" id="3.30.40.10">
    <property type="entry name" value="Zinc/RING finger domain, C3HC4 (zinc finger)"/>
    <property type="match status" value="1"/>
</dbReference>
<dbReference type="EMBL" id="JAQIZT010000004">
    <property type="protein sequence ID" value="KAJ7001950.1"/>
    <property type="molecule type" value="Genomic_DNA"/>
</dbReference>
<dbReference type="InterPro" id="IPR004181">
    <property type="entry name" value="Znf_MIZ"/>
</dbReference>
<evidence type="ECO:0000256" key="13">
    <source>
        <dbReference type="ARBA" id="ARBA00023136"/>
    </source>
</evidence>
<dbReference type="Gene3D" id="1.25.40.20">
    <property type="entry name" value="Ankyrin repeat-containing domain"/>
    <property type="match status" value="4"/>
</dbReference>
<evidence type="ECO:0000256" key="2">
    <source>
        <dbReference type="ARBA" id="ARBA00004496"/>
    </source>
</evidence>
<dbReference type="PROSITE" id="PS50088">
    <property type="entry name" value="ANK_REPEAT"/>
    <property type="match status" value="4"/>
</dbReference>
<feature type="compositionally biased region" description="Polar residues" evidence="18">
    <location>
        <begin position="448"/>
        <end position="471"/>
    </location>
</feature>
<feature type="compositionally biased region" description="Basic and acidic residues" evidence="18">
    <location>
        <begin position="475"/>
        <end position="485"/>
    </location>
</feature>
<evidence type="ECO:0000256" key="8">
    <source>
        <dbReference type="ARBA" id="ARBA00022771"/>
    </source>
</evidence>
<dbReference type="InterPro" id="IPR013083">
    <property type="entry name" value="Znf_RING/FYVE/PHD"/>
</dbReference>
<feature type="compositionally biased region" description="Acidic residues" evidence="18">
    <location>
        <begin position="755"/>
        <end position="764"/>
    </location>
</feature>
<sequence>MSGSRMKVAGRFKPCAHLGCFDLEVFVELNQRSRKWQCPICLKNYSLENIIIDPYFNRITSKMTHCSEDITEIEVKPDGSWRVKTKTEAERRDVGELAQWHNPDSTPCFPDGGEIKPKVEIVKQTRQEGISEGNAGTGLKLGIRKNRNGIWEVSKPEDMNTFSSGRLQENFEHHEQKVIPMSSSATGSGRDGEDQSVNQDAGGNYDFTNNGMELDSLSLNPYTTYGFTDQNLPVPLGNAEVIVLSDSDDDNDILISSGSVYKSNQNDGNATFSVPSPGIADPFPEDPTLVTGGNSCLGLFNANDEYGMPLWPLPSGNQAGPGFQLFNSDVSDALVDLPHGSVNCPLSMNGYMVAPETVMGSTCLIPDASIGRSDMDVNDGLLDNPLAFGGEDPSLQIFLPTGPSDASMHSDMRDQVDVSNGVRSEDWISLRLGGSASSNYADLVPPTNGLNSRQQMPSSLDSLAGTASSFGINDGRSEKASRQRSDSPFSFPRQKRSVRPRPSSLPIFNKALCKVLLSLLSVMAATNKDVTIPSEEKTGSASAAENNSKDSSSKSSVTSSTSGEQGRAPPPQSTGLGGASAAAGIPPNPFDFSAMTGLLNDPSIKELAEQISKDPSFNQMAEQLQKTFQGAAAEDAIPNFDTQQYYSTMQQVMQNPQFMTMAERLGNALMQDPSMSQMLESFTNPSQKDQIEERMTRIREDPSLKPILEEIESGGPAAMMRYWNDKDVLQKLGEAMGLAVSEEAGTSVETSGHEEAEEAGNEDESVVHHCASVGDAEGLKNALASGADKDEEDSEGRTALHFSCGYGEVKCAQILLEAGATVDALDKNKNTALHYAAGYGRKECVALLLENGAAVTLQNMDGKTPIDVAKLNTQQDVLKLLEKDAFLKCTQAQSQILSAHRFMNPVIGFGPANKNLSSPFFDCIIFIKLSLLFVMATTNKDATIPSGSASDAENNSKDSSSKSAETSSTSGEQRRAPSQSPGLGGAAAAGFPPNPFDFSAMTGLLNDPSIKELAEQIAKDPSFNQMAEQLQKTFQGATAEDAIPNFDTQQYYSTMQQVMQNPQFMTMAEHLGTALMQDPSMSQMLENFTNPSQKDQIEERMTRIREDPSLKPILEEIESGGPAAMMRYWNDKDVLQKLGEAMGLAVSEEAGTSVETSGHEEAEEAGNEDESVVHHCASVGDAEGLKNALASGADKDEEDSEGRTALHFSCGYGEVKCAQILLEAGATVDALDKNKNTALHYAAGYGRKECVALLLENGAAVTLQNMDGKTPIDVAKLNNQQDVLKLLEKDAFLFRCLGFNINKSQHSFCVPE</sequence>
<evidence type="ECO:0000256" key="7">
    <source>
        <dbReference type="ARBA" id="ARBA00022737"/>
    </source>
</evidence>
<accession>A0AAD6R3Z2</accession>
<evidence type="ECO:0000256" key="3">
    <source>
        <dbReference type="ARBA" id="ARBA00022490"/>
    </source>
</evidence>
<dbReference type="GO" id="GO:0016925">
    <property type="term" value="P:protein sumoylation"/>
    <property type="evidence" value="ECO:0007669"/>
    <property type="project" value="UniProtKB-ARBA"/>
</dbReference>
<feature type="compositionally biased region" description="Polar residues" evidence="18">
    <location>
        <begin position="195"/>
        <end position="209"/>
    </location>
</feature>
<keyword evidence="10" id="KW-0862">Zinc</keyword>
<dbReference type="Pfam" id="PF12796">
    <property type="entry name" value="Ank_2"/>
    <property type="match status" value="2"/>
</dbReference>
<keyword evidence="11 16" id="KW-0040">ANK repeat</keyword>
<dbReference type="PANTHER" id="PTHR24203:SF45">
    <property type="entry name" value="ANKYRIN REPEAT DOMAIN 6"/>
    <property type="match status" value="1"/>
</dbReference>
<evidence type="ECO:0000256" key="17">
    <source>
        <dbReference type="PROSITE-ProRule" id="PRU00452"/>
    </source>
</evidence>
<feature type="region of interest" description="Disordered" evidence="18">
    <location>
        <begin position="534"/>
        <end position="587"/>
    </location>
</feature>
<evidence type="ECO:0000259" key="19">
    <source>
        <dbReference type="PROSITE" id="PS51044"/>
    </source>
</evidence>
<feature type="compositionally biased region" description="Acidic residues" evidence="18">
    <location>
        <begin position="1161"/>
        <end position="1170"/>
    </location>
</feature>
<feature type="repeat" description="ANK" evidence="16">
    <location>
        <begin position="795"/>
        <end position="827"/>
    </location>
</feature>
<evidence type="ECO:0000313" key="20">
    <source>
        <dbReference type="EMBL" id="KAJ7001950.1"/>
    </source>
</evidence>
<evidence type="ECO:0000256" key="11">
    <source>
        <dbReference type="ARBA" id="ARBA00023043"/>
    </source>
</evidence>
<evidence type="ECO:0000256" key="1">
    <source>
        <dbReference type="ARBA" id="ARBA00004123"/>
    </source>
</evidence>
<evidence type="ECO:0000256" key="5">
    <source>
        <dbReference type="ARBA" id="ARBA00022640"/>
    </source>
</evidence>
<dbReference type="GO" id="GO:0008270">
    <property type="term" value="F:zinc ion binding"/>
    <property type="evidence" value="ECO:0007669"/>
    <property type="project" value="UniProtKB-KW"/>
</dbReference>
<gene>
    <name evidence="20" type="ORF">NC653_012125</name>
</gene>
<protein>
    <recommendedName>
        <fullName evidence="19">SP-RING-type domain-containing protein</fullName>
    </recommendedName>
</protein>
<dbReference type="Pfam" id="PF02891">
    <property type="entry name" value="zf-MIZ"/>
    <property type="match status" value="1"/>
</dbReference>
<keyword evidence="4" id="KW-0150">Chloroplast</keyword>
<name>A0AAD6R3Z2_9ROSI</name>
<evidence type="ECO:0000256" key="18">
    <source>
        <dbReference type="SAM" id="MobiDB-lite"/>
    </source>
</evidence>
<feature type="region of interest" description="Disordered" evidence="18">
    <location>
        <begin position="943"/>
        <end position="989"/>
    </location>
</feature>
<evidence type="ECO:0000256" key="16">
    <source>
        <dbReference type="PROSITE-ProRule" id="PRU00023"/>
    </source>
</evidence>
<evidence type="ECO:0000256" key="10">
    <source>
        <dbReference type="ARBA" id="ARBA00022833"/>
    </source>
</evidence>
<feature type="repeat" description="ANK" evidence="16">
    <location>
        <begin position="1234"/>
        <end position="1266"/>
    </location>
</feature>
<keyword evidence="13" id="KW-0472">Membrane</keyword>
<dbReference type="InterPro" id="IPR041243">
    <property type="entry name" value="STI1/HOP_DP"/>
</dbReference>
<feature type="compositionally biased region" description="Low complexity" evidence="18">
    <location>
        <begin position="553"/>
        <end position="562"/>
    </location>
</feature>
<keyword evidence="8 17" id="KW-0863">Zinc-finger</keyword>
<dbReference type="PROSITE" id="PS50297">
    <property type="entry name" value="ANK_REP_REGION"/>
    <property type="match status" value="4"/>
</dbReference>
<dbReference type="GO" id="GO:0005634">
    <property type="term" value="C:nucleus"/>
    <property type="evidence" value="ECO:0007669"/>
    <property type="project" value="UniProtKB-SubCell"/>
</dbReference>
<feature type="region of interest" description="Disordered" evidence="18">
    <location>
        <begin position="1148"/>
        <end position="1171"/>
    </location>
</feature>
<evidence type="ECO:0000256" key="6">
    <source>
        <dbReference type="ARBA" id="ARBA00022723"/>
    </source>
</evidence>
<comment type="caution">
    <text evidence="20">The sequence shown here is derived from an EMBL/GenBank/DDBJ whole genome shotgun (WGS) entry which is preliminary data.</text>
</comment>
<dbReference type="FunFam" id="1.25.40.20:FF:000106">
    <property type="entry name" value="Ankyrin repeat domain-containing protein 2"/>
    <property type="match status" value="2"/>
</dbReference>
<dbReference type="PANTHER" id="PTHR24203">
    <property type="entry name" value="ANKYRIN REPEAT FAMILY PROTEIN"/>
    <property type="match status" value="1"/>
</dbReference>
<dbReference type="Proteomes" id="UP001164929">
    <property type="component" value="Chromosome 4"/>
</dbReference>
<feature type="domain" description="SP-RING-type" evidence="19">
    <location>
        <begin position="1"/>
        <end position="65"/>
    </location>
</feature>
<dbReference type="PROSITE" id="PS51044">
    <property type="entry name" value="ZF_SP_RING"/>
    <property type="match status" value="1"/>
</dbReference>
<evidence type="ECO:0000256" key="15">
    <source>
        <dbReference type="ARBA" id="ARBA00060453"/>
    </source>
</evidence>
<dbReference type="InterPro" id="IPR036770">
    <property type="entry name" value="Ankyrin_rpt-contain_sf"/>
</dbReference>
<keyword evidence="9" id="KW-1002">Plastid outer membrane</keyword>